<dbReference type="SUPFAM" id="SSF161098">
    <property type="entry name" value="MetI-like"/>
    <property type="match status" value="1"/>
</dbReference>
<dbReference type="InterPro" id="IPR000515">
    <property type="entry name" value="MetI-like"/>
</dbReference>
<feature type="transmembrane region" description="Helical" evidence="7">
    <location>
        <begin position="203"/>
        <end position="226"/>
    </location>
</feature>
<dbReference type="PANTHER" id="PTHR43005:SF2">
    <property type="entry name" value="INTEGRAL MEMBRANE SUGAR TRANSPORT PROTEIN"/>
    <property type="match status" value="1"/>
</dbReference>
<dbReference type="Pfam" id="PF00528">
    <property type="entry name" value="BPD_transp_1"/>
    <property type="match status" value="1"/>
</dbReference>
<name>Q7CUZ6_AGRFC</name>
<evidence type="ECO:0000256" key="2">
    <source>
        <dbReference type="ARBA" id="ARBA00022448"/>
    </source>
</evidence>
<keyword evidence="5 7" id="KW-1133">Transmembrane helix</keyword>
<feature type="transmembrane region" description="Helical" evidence="7">
    <location>
        <begin position="256"/>
        <end position="276"/>
    </location>
</feature>
<dbReference type="eggNOG" id="COG1175">
    <property type="taxonomic scope" value="Bacteria"/>
</dbReference>
<feature type="domain" description="ABC transmembrane type-1" evidence="8">
    <location>
        <begin position="117"/>
        <end position="328"/>
    </location>
</feature>
<feature type="transmembrane region" description="Helical" evidence="7">
    <location>
        <begin position="117"/>
        <end position="142"/>
    </location>
</feature>
<dbReference type="CDD" id="cd06261">
    <property type="entry name" value="TM_PBP2"/>
    <property type="match status" value="1"/>
</dbReference>
<evidence type="ECO:0000313" key="9">
    <source>
        <dbReference type="EMBL" id="AAK88992.2"/>
    </source>
</evidence>
<comment type="similarity">
    <text evidence="7">Belongs to the binding-protein-dependent transport system permease family.</text>
</comment>
<comment type="subcellular location">
    <subcellularLocation>
        <location evidence="1 7">Cell membrane</location>
        <topology evidence="1 7">Multi-pass membrane protein</topology>
    </subcellularLocation>
</comment>
<feature type="transmembrane region" description="Helical" evidence="7">
    <location>
        <begin position="296"/>
        <end position="329"/>
    </location>
</feature>
<dbReference type="OrthoDB" id="5812615at2"/>
<accession>Q7CUZ6</accession>
<keyword evidence="3" id="KW-1003">Cell membrane</keyword>
<dbReference type="HOGENOM" id="CLU_016047_0_3_5"/>
<dbReference type="GO" id="GO:0055085">
    <property type="term" value="P:transmembrane transport"/>
    <property type="evidence" value="ECO:0007669"/>
    <property type="project" value="InterPro"/>
</dbReference>
<reference evidence="9 10" key="1">
    <citation type="journal article" date="2001" name="Science">
        <title>The genome of the natural genetic engineer Agrobacterium tumefaciens C58.</title>
        <authorList>
            <person name="Wood D.W."/>
            <person name="Setubal J.C."/>
            <person name="Kaul R."/>
            <person name="Monks D.E."/>
            <person name="Kitajima J.P."/>
            <person name="Okura V.K."/>
            <person name="Zhou Y."/>
            <person name="Chen L."/>
            <person name="Wood G.E."/>
            <person name="Almeida N.F.Jr."/>
            <person name="Woo L."/>
            <person name="Chen Y."/>
            <person name="Paulsen I.T."/>
            <person name="Eisen J.A."/>
            <person name="Karp P.D."/>
            <person name="Bovee D.Sr."/>
            <person name="Chapman P."/>
            <person name="Clendenning J."/>
            <person name="Deatherage G."/>
            <person name="Gillet W."/>
            <person name="Grant C."/>
            <person name="Kutyavin T."/>
            <person name="Levy R."/>
            <person name="Li M.J."/>
            <person name="McClelland E."/>
            <person name="Palmieri A."/>
            <person name="Raymond C."/>
            <person name="Rouse G."/>
            <person name="Saenphimmachak C."/>
            <person name="Wu Z."/>
            <person name="Romero P."/>
            <person name="Gordon D."/>
            <person name="Zhang S."/>
            <person name="Yoo H."/>
            <person name="Tao Y."/>
            <person name="Biddle P."/>
            <person name="Jung M."/>
            <person name="Krespan W."/>
            <person name="Perry M."/>
            <person name="Gordon-Kamm B."/>
            <person name="Liao L."/>
            <person name="Kim S."/>
            <person name="Hendrick C."/>
            <person name="Zhao Z.Y."/>
            <person name="Dolan M."/>
            <person name="Chumley F."/>
            <person name="Tingey S.V."/>
            <person name="Tomb J.F."/>
            <person name="Gordon M.P."/>
            <person name="Olson M.V."/>
            <person name="Nester E.W."/>
        </authorList>
    </citation>
    <scope>NUCLEOTIDE SEQUENCE [LARGE SCALE GENOMIC DNA]</scope>
    <source>
        <strain evidence="10">C58 / ATCC 33970</strain>
    </source>
</reference>
<keyword evidence="4 7" id="KW-0812">Transmembrane</keyword>
<keyword evidence="2 7" id="KW-0813">Transport</keyword>
<organism evidence="9 10">
    <name type="scientific">Agrobacterium fabrum (strain C58 / ATCC 33970)</name>
    <name type="common">Agrobacterium tumefaciens (strain C58)</name>
    <dbReference type="NCBI Taxonomy" id="176299"/>
    <lineage>
        <taxon>Bacteria</taxon>
        <taxon>Pseudomonadati</taxon>
        <taxon>Pseudomonadota</taxon>
        <taxon>Alphaproteobacteria</taxon>
        <taxon>Hyphomicrobiales</taxon>
        <taxon>Rhizobiaceae</taxon>
        <taxon>Rhizobium/Agrobacterium group</taxon>
        <taxon>Agrobacterium</taxon>
        <taxon>Agrobacterium tumefaciens complex</taxon>
    </lineage>
</organism>
<keyword evidence="10" id="KW-1185">Reference proteome</keyword>
<evidence type="ECO:0000313" key="10">
    <source>
        <dbReference type="Proteomes" id="UP000000813"/>
    </source>
</evidence>
<dbReference type="PANTHER" id="PTHR43005">
    <property type="entry name" value="BLR7065 PROTEIN"/>
    <property type="match status" value="1"/>
</dbReference>
<feature type="transmembrane region" description="Helical" evidence="7">
    <location>
        <begin position="154"/>
        <end position="171"/>
    </location>
</feature>
<feature type="transmembrane region" description="Helical" evidence="7">
    <location>
        <begin position="62"/>
        <end position="85"/>
    </location>
</feature>
<gene>
    <name evidence="9" type="ordered locus">Atu4448</name>
</gene>
<sequence>MPGSEPWGRKLRAARRPLSLSNQNWNEPVLPDMPGAYRDARAHGEVSAMATRNTSGLARVMLAPSVLLLLVWMIVPLAMTLWFSFQNYNLLNPANVSFAGLFNYQYFYTDPAFFQSIWNTLLIVGGVLVITVVGGIAIALLLDNDIFGQGIVRIMIISPFFVMPPVAALVWKNMIMHPGYGVLADLSRFFGLQPVDWFAQFPLLSIIIIVAWQWLPFATLILLTALQSLDGEQKEAAEMDGANFINRFIYLTLPHLARAITVVILIQTIFLLGVYAEILVTTNGGPGYASTNLAFLIYRTALLGYDVGGASAGGIIAVVLANIVAIFLMRAVGKNLDR</sequence>
<evidence type="ECO:0000256" key="1">
    <source>
        <dbReference type="ARBA" id="ARBA00004651"/>
    </source>
</evidence>
<dbReference type="PROSITE" id="PS50928">
    <property type="entry name" value="ABC_TM1"/>
    <property type="match status" value="1"/>
</dbReference>
<dbReference type="KEGG" id="atu:Atu4448"/>
<evidence type="ECO:0000256" key="6">
    <source>
        <dbReference type="ARBA" id="ARBA00023136"/>
    </source>
</evidence>
<dbReference type="Proteomes" id="UP000000813">
    <property type="component" value="Chromosome linear"/>
</dbReference>
<evidence type="ECO:0000256" key="7">
    <source>
        <dbReference type="RuleBase" id="RU363032"/>
    </source>
</evidence>
<dbReference type="PhylomeDB" id="Q7CUZ6"/>
<dbReference type="InterPro" id="IPR035906">
    <property type="entry name" value="MetI-like_sf"/>
</dbReference>
<evidence type="ECO:0000256" key="4">
    <source>
        <dbReference type="ARBA" id="ARBA00022692"/>
    </source>
</evidence>
<dbReference type="EnsemblBacteria" id="AAK88992">
    <property type="protein sequence ID" value="AAK88992"/>
    <property type="gene ID" value="Atu4448"/>
</dbReference>
<evidence type="ECO:0000256" key="3">
    <source>
        <dbReference type="ARBA" id="ARBA00022475"/>
    </source>
</evidence>
<dbReference type="EMBL" id="AE007870">
    <property type="protein sequence ID" value="AAK88992.2"/>
    <property type="molecule type" value="Genomic_DNA"/>
</dbReference>
<keyword evidence="6 7" id="KW-0472">Membrane</keyword>
<dbReference type="STRING" id="176299.Atu4448"/>
<evidence type="ECO:0000256" key="5">
    <source>
        <dbReference type="ARBA" id="ARBA00022989"/>
    </source>
</evidence>
<dbReference type="PATRIC" id="fig|176299.10.peg.4257"/>
<proteinExistence type="inferred from homology"/>
<dbReference type="Gene3D" id="1.10.3720.10">
    <property type="entry name" value="MetI-like"/>
    <property type="match status" value="1"/>
</dbReference>
<evidence type="ECO:0000259" key="8">
    <source>
        <dbReference type="PROSITE" id="PS50928"/>
    </source>
</evidence>
<dbReference type="GO" id="GO:0005886">
    <property type="term" value="C:plasma membrane"/>
    <property type="evidence" value="ECO:0007669"/>
    <property type="project" value="UniProtKB-SubCell"/>
</dbReference>
<protein>
    <submittedName>
        <fullName evidence="9">ABC transporter, membrane spanning protein (Sorbitol/mannitol)</fullName>
    </submittedName>
</protein>
<dbReference type="BioCyc" id="AGRO:ATU4448-MONOMER"/>
<dbReference type="AlphaFoldDB" id="Q7CUZ6"/>
<reference evidence="9 10" key="2">
    <citation type="journal article" date="2001" name="Science">
        <title>Genome sequence of the plant pathogen and biotechnology agent Agrobacterium tumefaciens C58.</title>
        <authorList>
            <person name="Goodner B."/>
            <person name="Hinkle G."/>
            <person name="Gattung S."/>
            <person name="Miller N."/>
            <person name="Blanchard M."/>
            <person name="Qurollo B."/>
            <person name="Goldman B.S."/>
            <person name="Cao Y."/>
            <person name="Askenazi M."/>
            <person name="Halling C."/>
            <person name="Mullin L."/>
            <person name="Houmiel K."/>
            <person name="Gordon J."/>
            <person name="Vaudin M."/>
            <person name="Iartchouk O."/>
            <person name="Epp A."/>
            <person name="Liu F."/>
            <person name="Wollam C."/>
            <person name="Allinger M."/>
            <person name="Doughty D."/>
            <person name="Scott C."/>
            <person name="Lappas C."/>
            <person name="Markelz B."/>
            <person name="Flanagan C."/>
            <person name="Crowell C."/>
            <person name="Gurson J."/>
            <person name="Lomo C."/>
            <person name="Sear C."/>
            <person name="Strub G."/>
            <person name="Cielo C."/>
            <person name="Slater S."/>
        </authorList>
    </citation>
    <scope>NUCLEOTIDE SEQUENCE [LARGE SCALE GENOMIC DNA]</scope>
    <source>
        <strain evidence="10">C58 / ATCC 33970</strain>
    </source>
</reference>